<evidence type="ECO:0000256" key="1">
    <source>
        <dbReference type="ARBA" id="ARBA00004453"/>
    </source>
</evidence>
<dbReference type="SUPFAM" id="SSF81273">
    <property type="entry name" value="H-NS histone-like proteins"/>
    <property type="match status" value="1"/>
</dbReference>
<proteinExistence type="inferred from homology"/>
<evidence type="ECO:0000256" key="2">
    <source>
        <dbReference type="ARBA" id="ARBA00010610"/>
    </source>
</evidence>
<dbReference type="GO" id="GO:0000976">
    <property type="term" value="F:transcription cis-regulatory region binding"/>
    <property type="evidence" value="ECO:0007669"/>
    <property type="project" value="TreeGrafter"/>
</dbReference>
<dbReference type="GO" id="GO:0005829">
    <property type="term" value="C:cytosol"/>
    <property type="evidence" value="ECO:0007669"/>
    <property type="project" value="TreeGrafter"/>
</dbReference>
<dbReference type="SMART" id="SM00528">
    <property type="entry name" value="HNS"/>
    <property type="match status" value="1"/>
</dbReference>
<keyword evidence="4" id="KW-0238">DNA-binding</keyword>
<accession>A0A7Z2ZTK8</accession>
<dbReference type="InterPro" id="IPR027444">
    <property type="entry name" value="H-NS_C_dom"/>
</dbReference>
<dbReference type="InterPro" id="IPR037150">
    <property type="entry name" value="H-NS_C_dom_sf"/>
</dbReference>
<evidence type="ECO:0000256" key="4">
    <source>
        <dbReference type="ARBA" id="ARBA00023125"/>
    </source>
</evidence>
<dbReference type="PANTHER" id="PTHR38097">
    <property type="match status" value="1"/>
</dbReference>
<name>A0A7Z2ZTK8_9BURK</name>
<dbReference type="GO" id="GO:0003681">
    <property type="term" value="F:bent DNA binding"/>
    <property type="evidence" value="ECO:0007669"/>
    <property type="project" value="TreeGrafter"/>
</dbReference>
<evidence type="ECO:0000313" key="7">
    <source>
        <dbReference type="EMBL" id="QJE01706.1"/>
    </source>
</evidence>
<evidence type="ECO:0000259" key="6">
    <source>
        <dbReference type="SMART" id="SM00528"/>
    </source>
</evidence>
<comment type="subcellular location">
    <subcellularLocation>
        <location evidence="1">Cytoplasm</location>
        <location evidence="1">Nucleoid</location>
    </subcellularLocation>
</comment>
<evidence type="ECO:0000256" key="5">
    <source>
        <dbReference type="SAM" id="MobiDB-lite"/>
    </source>
</evidence>
<dbReference type="Pfam" id="PF00816">
    <property type="entry name" value="Histone_HNS"/>
    <property type="match status" value="1"/>
</dbReference>
<keyword evidence="8" id="KW-1185">Reference proteome</keyword>
<dbReference type="GO" id="GO:0003680">
    <property type="term" value="F:minor groove of adenine-thymine-rich DNA binding"/>
    <property type="evidence" value="ECO:0007669"/>
    <property type="project" value="TreeGrafter"/>
</dbReference>
<keyword evidence="3" id="KW-0963">Cytoplasm</keyword>
<dbReference type="KEGG" id="mfy:HH212_18125"/>
<organism evidence="7 8">
    <name type="scientific">Massilia forsythiae</name>
    <dbReference type="NCBI Taxonomy" id="2728020"/>
    <lineage>
        <taxon>Bacteria</taxon>
        <taxon>Pseudomonadati</taxon>
        <taxon>Pseudomonadota</taxon>
        <taxon>Betaproteobacteria</taxon>
        <taxon>Burkholderiales</taxon>
        <taxon>Oxalobacteraceae</taxon>
        <taxon>Telluria group</taxon>
        <taxon>Massilia</taxon>
    </lineage>
</organism>
<feature type="domain" description="DNA-binding protein H-NS-like C-terminal" evidence="6">
    <location>
        <begin position="76"/>
        <end position="124"/>
    </location>
</feature>
<reference evidence="7 8" key="1">
    <citation type="submission" date="2020-04" db="EMBL/GenBank/DDBJ databases">
        <title>Genome sequencing of novel species.</title>
        <authorList>
            <person name="Heo J."/>
            <person name="Kim S.-J."/>
            <person name="Kim J.-S."/>
            <person name="Hong S.-B."/>
            <person name="Kwon S.-W."/>
        </authorList>
    </citation>
    <scope>NUCLEOTIDE SEQUENCE [LARGE SCALE GENOMIC DNA]</scope>
    <source>
        <strain evidence="7 8">GN2-R2</strain>
    </source>
</reference>
<evidence type="ECO:0000313" key="8">
    <source>
        <dbReference type="Proteomes" id="UP000502415"/>
    </source>
</evidence>
<dbReference type="PANTHER" id="PTHR38097:SF2">
    <property type="entry name" value="DNA-BINDING PROTEIN STPA"/>
    <property type="match status" value="1"/>
</dbReference>
<dbReference type="AlphaFoldDB" id="A0A7Z2ZTK8"/>
<dbReference type="Proteomes" id="UP000502415">
    <property type="component" value="Chromosome"/>
</dbReference>
<dbReference type="EMBL" id="CP051685">
    <property type="protein sequence ID" value="QJE01706.1"/>
    <property type="molecule type" value="Genomic_DNA"/>
</dbReference>
<comment type="similarity">
    <text evidence="2">Belongs to the histone-like protein H-NS family.</text>
</comment>
<dbReference type="RefSeq" id="WP_170203745.1">
    <property type="nucleotide sequence ID" value="NZ_CP051685.1"/>
</dbReference>
<dbReference type="GO" id="GO:0032993">
    <property type="term" value="C:protein-DNA complex"/>
    <property type="evidence" value="ECO:0007669"/>
    <property type="project" value="TreeGrafter"/>
</dbReference>
<sequence length="130" mass="13673">MAAINLSDYNLAELKGLQFDVENEIKERQRQELGKAREQIRAIASEAGISVESLMKKGGGRLKALAGPKADGLEPAGARASGPKAAARYRNPANGAQTWSGRGRQPKWIAEALAGGTTLDAFKVADAKGA</sequence>
<gene>
    <name evidence="7" type="ORF">HH212_18125</name>
</gene>
<dbReference type="GO" id="GO:0009295">
    <property type="term" value="C:nucleoid"/>
    <property type="evidence" value="ECO:0007669"/>
    <property type="project" value="UniProtKB-SubCell"/>
</dbReference>
<dbReference type="GO" id="GO:0001217">
    <property type="term" value="F:DNA-binding transcription repressor activity"/>
    <property type="evidence" value="ECO:0007669"/>
    <property type="project" value="TreeGrafter"/>
</dbReference>
<protein>
    <submittedName>
        <fullName evidence="7">H-NS histone family protein</fullName>
    </submittedName>
</protein>
<dbReference type="Gene3D" id="4.10.430.10">
    <property type="entry name" value="Histone-like protein H-NS, C-terminal domain"/>
    <property type="match status" value="1"/>
</dbReference>
<evidence type="ECO:0000256" key="3">
    <source>
        <dbReference type="ARBA" id="ARBA00022490"/>
    </source>
</evidence>
<feature type="compositionally biased region" description="Low complexity" evidence="5">
    <location>
        <begin position="66"/>
        <end position="88"/>
    </location>
</feature>
<feature type="region of interest" description="Disordered" evidence="5">
    <location>
        <begin position="66"/>
        <end position="102"/>
    </location>
</feature>